<reference evidence="5 6" key="1">
    <citation type="submission" date="2018-04" db="EMBL/GenBank/DDBJ databases">
        <title>Genomic Encyclopedia of Archaeal and Bacterial Type Strains, Phase II (KMG-II): from individual species to whole genera.</title>
        <authorList>
            <person name="Goeker M."/>
        </authorList>
    </citation>
    <scope>NUCLEOTIDE SEQUENCE [LARGE SCALE GENOMIC DNA]</scope>
    <source>
        <strain evidence="5 6">DSM 29955</strain>
    </source>
</reference>
<accession>A0A2T6KMS0</accession>
<dbReference type="Proteomes" id="UP000244523">
    <property type="component" value="Unassembled WGS sequence"/>
</dbReference>
<dbReference type="Gene3D" id="3.40.50.2300">
    <property type="match status" value="2"/>
</dbReference>
<evidence type="ECO:0000256" key="3">
    <source>
        <dbReference type="ARBA" id="ARBA00023163"/>
    </source>
</evidence>
<evidence type="ECO:0000256" key="2">
    <source>
        <dbReference type="ARBA" id="ARBA00023125"/>
    </source>
</evidence>
<dbReference type="GO" id="GO:0000976">
    <property type="term" value="F:transcription cis-regulatory region binding"/>
    <property type="evidence" value="ECO:0007669"/>
    <property type="project" value="TreeGrafter"/>
</dbReference>
<feature type="domain" description="HTH lacI-type" evidence="4">
    <location>
        <begin position="16"/>
        <end position="70"/>
    </location>
</feature>
<evidence type="ECO:0000259" key="4">
    <source>
        <dbReference type="PROSITE" id="PS50932"/>
    </source>
</evidence>
<name>A0A2T6KMS0_9RHOB</name>
<dbReference type="Pfam" id="PF00356">
    <property type="entry name" value="LacI"/>
    <property type="match status" value="1"/>
</dbReference>
<dbReference type="InterPro" id="IPR028082">
    <property type="entry name" value="Peripla_BP_I"/>
</dbReference>
<dbReference type="SMART" id="SM00354">
    <property type="entry name" value="HTH_LACI"/>
    <property type="match status" value="1"/>
</dbReference>
<dbReference type="PANTHER" id="PTHR30146">
    <property type="entry name" value="LACI-RELATED TRANSCRIPTIONAL REPRESSOR"/>
    <property type="match status" value="1"/>
</dbReference>
<protein>
    <submittedName>
        <fullName evidence="5">DNA-binding LacI/PurR family transcriptional regulator</fullName>
    </submittedName>
</protein>
<dbReference type="CDD" id="cd01392">
    <property type="entry name" value="HTH_LacI"/>
    <property type="match status" value="1"/>
</dbReference>
<dbReference type="Pfam" id="PF13377">
    <property type="entry name" value="Peripla_BP_3"/>
    <property type="match status" value="1"/>
</dbReference>
<dbReference type="PROSITE" id="PS50932">
    <property type="entry name" value="HTH_LACI_2"/>
    <property type="match status" value="1"/>
</dbReference>
<dbReference type="InterPro" id="IPR010982">
    <property type="entry name" value="Lambda_DNA-bd_dom_sf"/>
</dbReference>
<organism evidence="5 6">
    <name type="scientific">Yoonia sediminilitoris</name>
    <dbReference type="NCBI Taxonomy" id="1286148"/>
    <lineage>
        <taxon>Bacteria</taxon>
        <taxon>Pseudomonadati</taxon>
        <taxon>Pseudomonadota</taxon>
        <taxon>Alphaproteobacteria</taxon>
        <taxon>Rhodobacterales</taxon>
        <taxon>Paracoccaceae</taxon>
        <taxon>Yoonia</taxon>
    </lineage>
</organism>
<gene>
    <name evidence="5" type="ORF">C8N45_102520</name>
</gene>
<dbReference type="InterPro" id="IPR000843">
    <property type="entry name" value="HTH_LacI"/>
</dbReference>
<sequence>MDRTLKVQQKAYAVAVTLKDVAELAGVSRSAVSRTFTKGASVSAKTRAKVTAAARELGYSPNALASSLTTGRTKMIGLVSNNFHNPIFLNVFDLFTKSLQERGLRPLLVNLTDEVDPENSLRMLRAYSVDGVIVASSTLPASFSQAFADVGLPVVHSFGRQTSNPRVDVLGIDNIAAGRLAAQTLIDRGYRKIAFMGGPESATSTQDRLKGFAQVADADPQVKMTVSFATNYSFDAGRAEMARLLQSTPAEAYFCGDDVLSIGALSAIQSAGLQVPDDIGIIGLNDMEMAGWDNINLTTIHNPIGQIITSSVALIASVLENGSHTPQAQQFVCHIVERGTLRPLP</sequence>
<evidence type="ECO:0000256" key="1">
    <source>
        <dbReference type="ARBA" id="ARBA00023015"/>
    </source>
</evidence>
<keyword evidence="1" id="KW-0805">Transcription regulation</keyword>
<dbReference type="GO" id="GO:0003700">
    <property type="term" value="F:DNA-binding transcription factor activity"/>
    <property type="evidence" value="ECO:0007669"/>
    <property type="project" value="TreeGrafter"/>
</dbReference>
<dbReference type="Gene3D" id="1.10.260.40">
    <property type="entry name" value="lambda repressor-like DNA-binding domains"/>
    <property type="match status" value="1"/>
</dbReference>
<keyword evidence="3" id="KW-0804">Transcription</keyword>
<proteinExistence type="predicted"/>
<keyword evidence="6" id="KW-1185">Reference proteome</keyword>
<dbReference type="InterPro" id="IPR046335">
    <property type="entry name" value="LacI/GalR-like_sensor"/>
</dbReference>
<keyword evidence="2 5" id="KW-0238">DNA-binding</keyword>
<evidence type="ECO:0000313" key="6">
    <source>
        <dbReference type="Proteomes" id="UP000244523"/>
    </source>
</evidence>
<dbReference type="EMBL" id="QBUD01000002">
    <property type="protein sequence ID" value="PUB17508.1"/>
    <property type="molecule type" value="Genomic_DNA"/>
</dbReference>
<dbReference type="PANTHER" id="PTHR30146:SF109">
    <property type="entry name" value="HTH-TYPE TRANSCRIPTIONAL REGULATOR GALS"/>
    <property type="match status" value="1"/>
</dbReference>
<dbReference type="SUPFAM" id="SSF53822">
    <property type="entry name" value="Periplasmic binding protein-like I"/>
    <property type="match status" value="1"/>
</dbReference>
<comment type="caution">
    <text evidence="5">The sequence shown here is derived from an EMBL/GenBank/DDBJ whole genome shotgun (WGS) entry which is preliminary data.</text>
</comment>
<dbReference type="SUPFAM" id="SSF47413">
    <property type="entry name" value="lambda repressor-like DNA-binding domains"/>
    <property type="match status" value="1"/>
</dbReference>
<evidence type="ECO:0000313" key="5">
    <source>
        <dbReference type="EMBL" id="PUB17508.1"/>
    </source>
</evidence>
<dbReference type="CDD" id="cd06278">
    <property type="entry name" value="PBP1_LacI-like"/>
    <property type="match status" value="1"/>
</dbReference>
<dbReference type="AlphaFoldDB" id="A0A2T6KMS0"/>